<evidence type="ECO:0000256" key="1">
    <source>
        <dbReference type="ARBA" id="ARBA00001554"/>
    </source>
</evidence>
<dbReference type="CDD" id="cd06587">
    <property type="entry name" value="VOC"/>
    <property type="match status" value="1"/>
</dbReference>
<dbReference type="EC" id="4.2.1.96" evidence="3"/>
<name>A0A1I1IVU1_9ACTN</name>
<comment type="catalytic activity">
    <reaction evidence="1">
        <text>(4aS,6R)-4a-hydroxy-L-erythro-5,6,7,8-tetrahydrobiopterin = (6R)-L-erythro-6,7-dihydrobiopterin + H2O</text>
        <dbReference type="Rhea" id="RHEA:11920"/>
        <dbReference type="ChEBI" id="CHEBI:15377"/>
        <dbReference type="ChEBI" id="CHEBI:15642"/>
        <dbReference type="ChEBI" id="CHEBI:43120"/>
        <dbReference type="EC" id="4.2.1.96"/>
    </reaction>
</comment>
<dbReference type="Gene3D" id="3.30.1360.20">
    <property type="entry name" value="Transcriptional coactivator/pterin dehydratase"/>
    <property type="match status" value="1"/>
</dbReference>
<comment type="similarity">
    <text evidence="2">Belongs to the pterin-4-alpha-carbinolamine dehydratase family.</text>
</comment>
<dbReference type="GO" id="GO:0008124">
    <property type="term" value="F:4-alpha-hydroxytetrahydrobiopterin dehydratase activity"/>
    <property type="evidence" value="ECO:0007669"/>
    <property type="project" value="UniProtKB-EC"/>
</dbReference>
<dbReference type="CDD" id="cd00488">
    <property type="entry name" value="PCD_DCoH"/>
    <property type="match status" value="1"/>
</dbReference>
<accession>A0A1I1IVU1</accession>
<evidence type="ECO:0000313" key="8">
    <source>
        <dbReference type="Proteomes" id="UP000198832"/>
    </source>
</evidence>
<proteinExistence type="inferred from homology"/>
<dbReference type="Pfam" id="PF01329">
    <property type="entry name" value="Pterin_4a"/>
    <property type="match status" value="1"/>
</dbReference>
<dbReference type="InterPro" id="IPR001533">
    <property type="entry name" value="Pterin_deHydtase"/>
</dbReference>
<dbReference type="Pfam" id="PF18029">
    <property type="entry name" value="Glyoxalase_6"/>
    <property type="match status" value="1"/>
</dbReference>
<evidence type="ECO:0000256" key="5">
    <source>
        <dbReference type="ARBA" id="ARBA00023239"/>
    </source>
</evidence>
<dbReference type="PANTHER" id="PTHR12599:SF0">
    <property type="entry name" value="PTERIN-4-ALPHA-CARBINOLAMINE DEHYDRATASE"/>
    <property type="match status" value="1"/>
</dbReference>
<dbReference type="SUPFAM" id="SSF54593">
    <property type="entry name" value="Glyoxalase/Bleomycin resistance protein/Dihydroxybiphenyl dioxygenase"/>
    <property type="match status" value="1"/>
</dbReference>
<evidence type="ECO:0000313" key="7">
    <source>
        <dbReference type="EMBL" id="SFC40295.1"/>
    </source>
</evidence>
<dbReference type="Proteomes" id="UP000198832">
    <property type="component" value="Unassembled WGS sequence"/>
</dbReference>
<keyword evidence="8" id="KW-1185">Reference proteome</keyword>
<dbReference type="SUPFAM" id="SSF55248">
    <property type="entry name" value="PCD-like"/>
    <property type="match status" value="1"/>
</dbReference>
<evidence type="ECO:0000259" key="6">
    <source>
        <dbReference type="Pfam" id="PF18029"/>
    </source>
</evidence>
<dbReference type="Gene3D" id="3.10.180.10">
    <property type="entry name" value="2,3-Dihydroxybiphenyl 1,2-Dioxygenase, domain 1"/>
    <property type="match status" value="1"/>
</dbReference>
<evidence type="ECO:0000256" key="3">
    <source>
        <dbReference type="ARBA" id="ARBA00013252"/>
    </source>
</evidence>
<evidence type="ECO:0000256" key="2">
    <source>
        <dbReference type="ARBA" id="ARBA00006472"/>
    </source>
</evidence>
<reference evidence="7 8" key="1">
    <citation type="submission" date="2016-10" db="EMBL/GenBank/DDBJ databases">
        <authorList>
            <person name="de Groot N.N."/>
        </authorList>
    </citation>
    <scope>NUCLEOTIDE SEQUENCE [LARGE SCALE GENOMIC DNA]</scope>
    <source>
        <strain evidence="7 8">CGMCC 1.7056</strain>
    </source>
</reference>
<dbReference type="InterPro" id="IPR041581">
    <property type="entry name" value="Glyoxalase_6"/>
</dbReference>
<dbReference type="InterPro" id="IPR036428">
    <property type="entry name" value="PCD_sf"/>
</dbReference>
<protein>
    <recommendedName>
        <fullName evidence="4">Putative pterin-4-alpha-carbinolamine dehydratase</fullName>
        <ecNumber evidence="3">4.2.1.96</ecNumber>
    </recommendedName>
</protein>
<keyword evidence="5" id="KW-0456">Lyase</keyword>
<evidence type="ECO:0000256" key="4">
    <source>
        <dbReference type="ARBA" id="ARBA00021735"/>
    </source>
</evidence>
<dbReference type="OrthoDB" id="15077at2"/>
<dbReference type="STRING" id="574651.SAMN04487968_10689"/>
<dbReference type="RefSeq" id="WP_091123050.1">
    <property type="nucleotide sequence ID" value="NZ_FOLB01000006.1"/>
</dbReference>
<dbReference type="AlphaFoldDB" id="A0A1I1IVU1"/>
<dbReference type="EMBL" id="FOLB01000006">
    <property type="protein sequence ID" value="SFC40295.1"/>
    <property type="molecule type" value="Genomic_DNA"/>
</dbReference>
<dbReference type="InterPro" id="IPR029068">
    <property type="entry name" value="Glyas_Bleomycin-R_OHBP_Dase"/>
</dbReference>
<feature type="domain" description="Glyoxalase-like" evidence="6">
    <location>
        <begin position="112"/>
        <end position="214"/>
    </location>
</feature>
<dbReference type="PANTHER" id="PTHR12599">
    <property type="entry name" value="PTERIN-4-ALPHA-CARBINOLAMINE DEHYDRATASE"/>
    <property type="match status" value="1"/>
</dbReference>
<dbReference type="NCBIfam" id="NF002017">
    <property type="entry name" value="PRK00823.1-2"/>
    <property type="match status" value="1"/>
</dbReference>
<gene>
    <name evidence="7" type="ORF">SAMN04487968_10689</name>
</gene>
<organism evidence="7 8">
    <name type="scientific">Nocardioides terrae</name>
    <dbReference type="NCBI Taxonomy" id="574651"/>
    <lineage>
        <taxon>Bacteria</taxon>
        <taxon>Bacillati</taxon>
        <taxon>Actinomycetota</taxon>
        <taxon>Actinomycetes</taxon>
        <taxon>Propionibacteriales</taxon>
        <taxon>Nocardioidaceae</taxon>
        <taxon>Nocardioides</taxon>
    </lineage>
</organism>
<sequence length="224" mass="24851">MTDQPDGILDGHGVAAARLDDWRLLFAALHARFRTGGFAQGVAFVDRIAEQAEKADHHPDIDLRYGFVHVRLSSHDAGGVTERDVSLARIISELADGLDLTPETGRLQVPELALDTADVEAVKPFWRAVLGYVDSEQDDELVDPDGRLPTMWFQETEPHETPRQRFHLDVRVPPEFAQQRIAAALEAGGTMVSEDRAPRFWVLADPEGNKACVTTWLGRTPPPE</sequence>
<dbReference type="GO" id="GO:0006729">
    <property type="term" value="P:tetrahydrobiopterin biosynthetic process"/>
    <property type="evidence" value="ECO:0007669"/>
    <property type="project" value="InterPro"/>
</dbReference>